<dbReference type="Proteomes" id="UP000186817">
    <property type="component" value="Unassembled WGS sequence"/>
</dbReference>
<organism evidence="1 2">
    <name type="scientific">Symbiodinium microadriaticum</name>
    <name type="common">Dinoflagellate</name>
    <name type="synonym">Zooxanthella microadriatica</name>
    <dbReference type="NCBI Taxonomy" id="2951"/>
    <lineage>
        <taxon>Eukaryota</taxon>
        <taxon>Sar</taxon>
        <taxon>Alveolata</taxon>
        <taxon>Dinophyceae</taxon>
        <taxon>Suessiales</taxon>
        <taxon>Symbiodiniaceae</taxon>
        <taxon>Symbiodinium</taxon>
    </lineage>
</organism>
<dbReference type="EMBL" id="LSRX01006722">
    <property type="protein sequence ID" value="OLP73001.1"/>
    <property type="molecule type" value="Genomic_DNA"/>
</dbReference>
<evidence type="ECO:0000313" key="2">
    <source>
        <dbReference type="Proteomes" id="UP000186817"/>
    </source>
</evidence>
<comment type="caution">
    <text evidence="1">The sequence shown here is derived from an EMBL/GenBank/DDBJ whole genome shotgun (WGS) entry which is preliminary data.</text>
</comment>
<gene>
    <name evidence="1" type="ORF">AK812_SmicGene47945</name>
</gene>
<feature type="non-terminal residue" evidence="1">
    <location>
        <position position="1"/>
    </location>
</feature>
<protein>
    <submittedName>
        <fullName evidence="1">Uncharacterized protein</fullName>
    </submittedName>
</protein>
<reference evidence="1 2" key="1">
    <citation type="submission" date="2016-02" db="EMBL/GenBank/DDBJ databases">
        <title>Genome analysis of coral dinoflagellate symbionts highlights evolutionary adaptations to a symbiotic lifestyle.</title>
        <authorList>
            <person name="Aranda M."/>
            <person name="Li Y."/>
            <person name="Liew Y.J."/>
            <person name="Baumgarten S."/>
            <person name="Simakov O."/>
            <person name="Wilson M."/>
            <person name="Piel J."/>
            <person name="Ashoor H."/>
            <person name="Bougouffa S."/>
            <person name="Bajic V.B."/>
            <person name="Ryu T."/>
            <person name="Ravasi T."/>
            <person name="Bayer T."/>
            <person name="Micklem G."/>
            <person name="Kim H."/>
            <person name="Bhak J."/>
            <person name="Lajeunesse T.C."/>
            <person name="Voolstra C.R."/>
        </authorList>
    </citation>
    <scope>NUCLEOTIDE SEQUENCE [LARGE SCALE GENOMIC DNA]</scope>
    <source>
        <strain evidence="1 2">CCMP2467</strain>
    </source>
</reference>
<name>A0A1Q9BQR4_SYMMI</name>
<feature type="non-terminal residue" evidence="1">
    <location>
        <position position="38"/>
    </location>
</feature>
<dbReference type="AlphaFoldDB" id="A0A1Q9BQR4"/>
<keyword evidence="2" id="KW-1185">Reference proteome</keyword>
<evidence type="ECO:0000313" key="1">
    <source>
        <dbReference type="EMBL" id="OLP73001.1"/>
    </source>
</evidence>
<sequence length="38" mass="4400">TCLQLRSTKGWSSLTWARQFTSTMLGRRYTAGHNSCRH</sequence>
<accession>A0A1Q9BQR4</accession>
<proteinExistence type="predicted"/>